<accession>A0A2K0U0W9</accession>
<reference evidence="7 8" key="1">
    <citation type="submission" date="2017-02" db="EMBL/GenBank/DDBJ databases">
        <title>Genomes of Trichoderma spp. with biocontrol activity.</title>
        <authorList>
            <person name="Gardiner D."/>
            <person name="Kazan K."/>
            <person name="Vos C."/>
            <person name="Harvey P."/>
        </authorList>
    </citation>
    <scope>NUCLEOTIDE SEQUENCE [LARGE SCALE GENOMIC DNA]</scope>
    <source>
        <strain evidence="7 8">Tr1</strain>
    </source>
</reference>
<comment type="subcellular location">
    <subcellularLocation>
        <location evidence="1">Membrane</location>
        <topology evidence="1">Multi-pass membrane protein</topology>
    </subcellularLocation>
</comment>
<dbReference type="PANTHER" id="PTHR23502">
    <property type="entry name" value="MAJOR FACILITATOR SUPERFAMILY"/>
    <property type="match status" value="1"/>
</dbReference>
<sequence length="91" mass="9723">MTGFGYILIFTAIQTYLIDAFEDHSASVNGANSALRGFAGALIPLSGLDLYRALGWGWGNSLLAFIALGLAPLLWILAVYGEKFGKYSCST</sequence>
<feature type="transmembrane region" description="Helical" evidence="6">
    <location>
        <begin position="58"/>
        <end position="80"/>
    </location>
</feature>
<evidence type="ECO:0008006" key="9">
    <source>
        <dbReference type="Google" id="ProtNLM"/>
    </source>
</evidence>
<proteinExistence type="inferred from homology"/>
<dbReference type="EMBL" id="MTYI01000124">
    <property type="protein sequence ID" value="PNP51420.1"/>
    <property type="molecule type" value="Genomic_DNA"/>
</dbReference>
<dbReference type="SUPFAM" id="SSF103473">
    <property type="entry name" value="MFS general substrate transporter"/>
    <property type="match status" value="1"/>
</dbReference>
<dbReference type="GO" id="GO:0016020">
    <property type="term" value="C:membrane"/>
    <property type="evidence" value="ECO:0007669"/>
    <property type="project" value="UniProtKB-SubCell"/>
</dbReference>
<comment type="caution">
    <text evidence="7">The sequence shown here is derived from an EMBL/GenBank/DDBJ whole genome shotgun (WGS) entry which is preliminary data.</text>
</comment>
<name>A0A2K0U0W9_TRIHA</name>
<evidence type="ECO:0000256" key="6">
    <source>
        <dbReference type="SAM" id="Phobius"/>
    </source>
</evidence>
<gene>
    <name evidence="7" type="ORF">THARTR1_07966</name>
</gene>
<evidence type="ECO:0000256" key="5">
    <source>
        <dbReference type="ARBA" id="ARBA00023136"/>
    </source>
</evidence>
<comment type="similarity">
    <text evidence="2">Belongs to the major facilitator superfamily.</text>
</comment>
<dbReference type="Proteomes" id="UP000236290">
    <property type="component" value="Unassembled WGS sequence"/>
</dbReference>
<dbReference type="InterPro" id="IPR036259">
    <property type="entry name" value="MFS_trans_sf"/>
</dbReference>
<keyword evidence="4 6" id="KW-1133">Transmembrane helix</keyword>
<protein>
    <recommendedName>
        <fullName evidence="9">Major facilitator superfamily (MFS) profile domain-containing protein</fullName>
    </recommendedName>
</protein>
<evidence type="ECO:0000256" key="1">
    <source>
        <dbReference type="ARBA" id="ARBA00004141"/>
    </source>
</evidence>
<evidence type="ECO:0000313" key="7">
    <source>
        <dbReference type="EMBL" id="PNP51420.1"/>
    </source>
</evidence>
<evidence type="ECO:0000256" key="2">
    <source>
        <dbReference type="ARBA" id="ARBA00008335"/>
    </source>
</evidence>
<dbReference type="OrthoDB" id="5296287at2759"/>
<dbReference type="GO" id="GO:0022857">
    <property type="term" value="F:transmembrane transporter activity"/>
    <property type="evidence" value="ECO:0007669"/>
    <property type="project" value="TreeGrafter"/>
</dbReference>
<dbReference type="PANTHER" id="PTHR23502:SF68">
    <property type="entry name" value="MULTIDRUG TRANSPORTER, PUTATIVE (AFU_ORTHOLOGUE AFUA_3G01120)-RELATED"/>
    <property type="match status" value="1"/>
</dbReference>
<organism evidence="7 8">
    <name type="scientific">Trichoderma harzianum</name>
    <name type="common">Hypocrea lixii</name>
    <dbReference type="NCBI Taxonomy" id="5544"/>
    <lineage>
        <taxon>Eukaryota</taxon>
        <taxon>Fungi</taxon>
        <taxon>Dikarya</taxon>
        <taxon>Ascomycota</taxon>
        <taxon>Pezizomycotina</taxon>
        <taxon>Sordariomycetes</taxon>
        <taxon>Hypocreomycetidae</taxon>
        <taxon>Hypocreales</taxon>
        <taxon>Hypocreaceae</taxon>
        <taxon>Trichoderma</taxon>
    </lineage>
</organism>
<keyword evidence="5 6" id="KW-0472">Membrane</keyword>
<evidence type="ECO:0000256" key="4">
    <source>
        <dbReference type="ARBA" id="ARBA00022989"/>
    </source>
</evidence>
<evidence type="ECO:0000256" key="3">
    <source>
        <dbReference type="ARBA" id="ARBA00022692"/>
    </source>
</evidence>
<evidence type="ECO:0000313" key="8">
    <source>
        <dbReference type="Proteomes" id="UP000236290"/>
    </source>
</evidence>
<dbReference type="AlphaFoldDB" id="A0A2K0U0W9"/>
<keyword evidence="3 6" id="KW-0812">Transmembrane</keyword>